<organism evidence="1 2">
    <name type="scientific">Stephania cephalantha</name>
    <dbReference type="NCBI Taxonomy" id="152367"/>
    <lineage>
        <taxon>Eukaryota</taxon>
        <taxon>Viridiplantae</taxon>
        <taxon>Streptophyta</taxon>
        <taxon>Embryophyta</taxon>
        <taxon>Tracheophyta</taxon>
        <taxon>Spermatophyta</taxon>
        <taxon>Magnoliopsida</taxon>
        <taxon>Ranunculales</taxon>
        <taxon>Menispermaceae</taxon>
        <taxon>Menispermoideae</taxon>
        <taxon>Cissampelideae</taxon>
        <taxon>Stephania</taxon>
    </lineage>
</organism>
<dbReference type="AlphaFoldDB" id="A0AAP0KRG5"/>
<accession>A0AAP0KRG5</accession>
<proteinExistence type="predicted"/>
<dbReference type="EMBL" id="JBBNAG010000002">
    <property type="protein sequence ID" value="KAK9157363.1"/>
    <property type="molecule type" value="Genomic_DNA"/>
</dbReference>
<evidence type="ECO:0000313" key="1">
    <source>
        <dbReference type="EMBL" id="KAK9157363.1"/>
    </source>
</evidence>
<evidence type="ECO:0000313" key="2">
    <source>
        <dbReference type="Proteomes" id="UP001419268"/>
    </source>
</evidence>
<protein>
    <submittedName>
        <fullName evidence="1">Uncharacterized protein</fullName>
    </submittedName>
</protein>
<comment type="caution">
    <text evidence="1">The sequence shown here is derived from an EMBL/GenBank/DDBJ whole genome shotgun (WGS) entry which is preliminary data.</text>
</comment>
<gene>
    <name evidence="1" type="ORF">Scep_003937</name>
</gene>
<keyword evidence="2" id="KW-1185">Reference proteome</keyword>
<name>A0AAP0KRG5_9MAGN</name>
<dbReference type="Proteomes" id="UP001419268">
    <property type="component" value="Unassembled WGS sequence"/>
</dbReference>
<sequence>MIKAKLEATSKHKLLEEVHGAWLPHWFATHLAKCQSIIVTEWNEHGKPSLDVSSEDFGEK</sequence>
<reference evidence="1 2" key="1">
    <citation type="submission" date="2024-01" db="EMBL/GenBank/DDBJ databases">
        <title>Genome assemblies of Stephania.</title>
        <authorList>
            <person name="Yang L."/>
        </authorList>
    </citation>
    <scope>NUCLEOTIDE SEQUENCE [LARGE SCALE GENOMIC DNA]</scope>
    <source>
        <strain evidence="1">JXDWG</strain>
        <tissue evidence="1">Leaf</tissue>
    </source>
</reference>